<comment type="caution">
    <text evidence="1">The sequence shown here is derived from an EMBL/GenBank/DDBJ whole genome shotgun (WGS) entry which is preliminary data.</text>
</comment>
<dbReference type="EMBL" id="BJYZ01000038">
    <property type="protein sequence ID" value="GEO42263.1"/>
    <property type="molecule type" value="Genomic_DNA"/>
</dbReference>
<sequence length="250" mass="26970">MSDPISELDLMAYVDDQLDAERRIAVEDHLSRHPVLAAQIMDDLRRRDELRLALTEAAAARSNHMLELPAERLGRRLAFHSSLHRNRRAIAASILVGAGWFAHAMFGGLGADPASAAHILPVYADEAVAAHRTVLVEVRHDGTAALNLVQAGAAGASIPLPHLPSSFAPAGSHPVPSERGNAVQMLIHGPDEQLLTLFAVETDSFNIQPPQAEAVRDVNVAYWQSGWVAYVLSGAADQKELLSLASRLSR</sequence>
<dbReference type="Proteomes" id="UP000321523">
    <property type="component" value="Unassembled WGS sequence"/>
</dbReference>
<protein>
    <submittedName>
        <fullName evidence="1">Transcriptional regulator (Anti-sigma factor)</fullName>
    </submittedName>
</protein>
<evidence type="ECO:0000313" key="2">
    <source>
        <dbReference type="Proteomes" id="UP000321523"/>
    </source>
</evidence>
<dbReference type="AlphaFoldDB" id="A0A512E0J8"/>
<evidence type="ECO:0000313" key="1">
    <source>
        <dbReference type="EMBL" id="GEO42263.1"/>
    </source>
</evidence>
<proteinExistence type="predicted"/>
<dbReference type="RefSeq" id="WP_052832703.1">
    <property type="nucleotide sequence ID" value="NZ_BJYZ01000038.1"/>
</dbReference>
<dbReference type="OrthoDB" id="9152892at2"/>
<organism evidence="1 2">
    <name type="scientific">Skermanella aerolata</name>
    <dbReference type="NCBI Taxonomy" id="393310"/>
    <lineage>
        <taxon>Bacteria</taxon>
        <taxon>Pseudomonadati</taxon>
        <taxon>Pseudomonadota</taxon>
        <taxon>Alphaproteobacteria</taxon>
        <taxon>Rhodospirillales</taxon>
        <taxon>Azospirillaceae</taxon>
        <taxon>Skermanella</taxon>
    </lineage>
</organism>
<keyword evidence="2" id="KW-1185">Reference proteome</keyword>
<gene>
    <name evidence="1" type="ORF">SAE02_64110</name>
</gene>
<name>A0A512E0J8_9PROT</name>
<accession>A0A512E0J8</accession>
<reference evidence="1 2" key="1">
    <citation type="submission" date="2019-07" db="EMBL/GenBank/DDBJ databases">
        <title>Whole genome shotgun sequence of Skermanella aerolata NBRC 106429.</title>
        <authorList>
            <person name="Hosoyama A."/>
            <person name="Uohara A."/>
            <person name="Ohji S."/>
            <person name="Ichikawa N."/>
        </authorList>
    </citation>
    <scope>NUCLEOTIDE SEQUENCE [LARGE SCALE GENOMIC DNA]</scope>
    <source>
        <strain evidence="1 2">NBRC 106429</strain>
    </source>
</reference>